<dbReference type="GO" id="GO:0003677">
    <property type="term" value="F:DNA binding"/>
    <property type="evidence" value="ECO:0007669"/>
    <property type="project" value="UniProtKB-KW"/>
</dbReference>
<dbReference type="NCBIfam" id="TIGR02607">
    <property type="entry name" value="antidote_HigA"/>
    <property type="match status" value="1"/>
</dbReference>
<dbReference type="PANTHER" id="PTHR36924:SF1">
    <property type="entry name" value="ANTITOXIN HIGA-1"/>
    <property type="match status" value="1"/>
</dbReference>
<reference evidence="4 5" key="1">
    <citation type="submission" date="2018-11" db="EMBL/GenBank/DDBJ databases">
        <authorList>
            <person name="Huo Y."/>
        </authorList>
    </citation>
    <scope>NUCLEOTIDE SEQUENCE [LARGE SCALE GENOMIC DNA]</scope>
    <source>
        <strain evidence="4 5">DSM 30132</strain>
    </source>
</reference>
<evidence type="ECO:0000259" key="2">
    <source>
        <dbReference type="PROSITE" id="PS50943"/>
    </source>
</evidence>
<dbReference type="Pfam" id="PF01381">
    <property type="entry name" value="HTH_3"/>
    <property type="match status" value="1"/>
</dbReference>
<dbReference type="PROSITE" id="PS50943">
    <property type="entry name" value="HTH_CROC1"/>
    <property type="match status" value="1"/>
</dbReference>
<dbReference type="EMBL" id="JACHXH010000025">
    <property type="protein sequence ID" value="MBB3137852.1"/>
    <property type="molecule type" value="Genomic_DNA"/>
</dbReference>
<dbReference type="RefSeq" id="WP_125848721.1">
    <property type="nucleotide sequence ID" value="NZ_JACHXH010000025.1"/>
</dbReference>
<name>A0A3R9AAV3_9HYPH</name>
<evidence type="ECO:0000313" key="3">
    <source>
        <dbReference type="EMBL" id="MBB3137852.1"/>
    </source>
</evidence>
<dbReference type="Proteomes" id="UP000518315">
    <property type="component" value="Unassembled WGS sequence"/>
</dbReference>
<dbReference type="OrthoDB" id="3174593at2"/>
<accession>A0A3R9AAV3</accession>
<keyword evidence="1" id="KW-0238">DNA-binding</keyword>
<comment type="caution">
    <text evidence="4">The sequence shown here is derived from an EMBL/GenBank/DDBJ whole genome shotgun (WGS) entry which is preliminary data.</text>
</comment>
<dbReference type="InterPro" id="IPR001387">
    <property type="entry name" value="Cro/C1-type_HTH"/>
</dbReference>
<gene>
    <name evidence="4" type="primary">higA</name>
    <name evidence="4" type="ORF">EFD55_25745</name>
    <name evidence="3" type="ORF">FHS26_005620</name>
</gene>
<organism evidence="4 5">
    <name type="scientific">Rhizobium pisi</name>
    <dbReference type="NCBI Taxonomy" id="574561"/>
    <lineage>
        <taxon>Bacteria</taxon>
        <taxon>Pseudomonadati</taxon>
        <taxon>Pseudomonadota</taxon>
        <taxon>Alphaproteobacteria</taxon>
        <taxon>Hyphomicrobiales</taxon>
        <taxon>Rhizobiaceae</taxon>
        <taxon>Rhizobium/Agrobacterium group</taxon>
        <taxon>Rhizobium</taxon>
    </lineage>
</organism>
<dbReference type="PANTHER" id="PTHR36924">
    <property type="entry name" value="ANTITOXIN HIGA-1"/>
    <property type="match status" value="1"/>
</dbReference>
<dbReference type="InterPro" id="IPR010982">
    <property type="entry name" value="Lambda_DNA-bd_dom_sf"/>
</dbReference>
<evidence type="ECO:0000313" key="6">
    <source>
        <dbReference type="Proteomes" id="UP000518315"/>
    </source>
</evidence>
<dbReference type="Gene3D" id="1.10.260.40">
    <property type="entry name" value="lambda repressor-like DNA-binding domains"/>
    <property type="match status" value="1"/>
</dbReference>
<dbReference type="SUPFAM" id="SSF47413">
    <property type="entry name" value="lambda repressor-like DNA-binding domains"/>
    <property type="match status" value="1"/>
</dbReference>
<dbReference type="EMBL" id="RJJT01000022">
    <property type="protein sequence ID" value="RSB65855.1"/>
    <property type="molecule type" value="Genomic_DNA"/>
</dbReference>
<proteinExistence type="predicted"/>
<reference evidence="3 6" key="2">
    <citation type="submission" date="2020-08" db="EMBL/GenBank/DDBJ databases">
        <title>Genomic Encyclopedia of Type Strains, Phase III (KMG-III): the genomes of soil and plant-associated and newly described type strains.</title>
        <authorList>
            <person name="Whitman W."/>
        </authorList>
    </citation>
    <scope>NUCLEOTIDE SEQUENCE [LARGE SCALE GENOMIC DNA]</scope>
    <source>
        <strain evidence="3 6">CECT 4113</strain>
    </source>
</reference>
<dbReference type="AlphaFoldDB" id="A0A3R9AAV3"/>
<keyword evidence="6" id="KW-1185">Reference proteome</keyword>
<dbReference type="CDD" id="cd00093">
    <property type="entry name" value="HTH_XRE"/>
    <property type="match status" value="1"/>
</dbReference>
<dbReference type="Proteomes" id="UP000277279">
    <property type="component" value="Unassembled WGS sequence"/>
</dbReference>
<sequence length="99" mass="11205">MTSTLLPIHPGEILREEYLIPLKMSAGALARKLNVPRTRIERLSSEETAVTTDTALRLAKFFRTTPEFWMNMQASYDLKIQAQALARELENIPEMDAAA</sequence>
<evidence type="ECO:0000313" key="5">
    <source>
        <dbReference type="Proteomes" id="UP000277279"/>
    </source>
</evidence>
<evidence type="ECO:0000313" key="4">
    <source>
        <dbReference type="EMBL" id="RSB65855.1"/>
    </source>
</evidence>
<feature type="domain" description="HTH cro/C1-type" evidence="2">
    <location>
        <begin position="22"/>
        <end position="69"/>
    </location>
</feature>
<evidence type="ECO:0000256" key="1">
    <source>
        <dbReference type="ARBA" id="ARBA00023125"/>
    </source>
</evidence>
<protein>
    <submittedName>
        <fullName evidence="3">Addiction module HigA family antidote</fullName>
    </submittedName>
    <submittedName>
        <fullName evidence="4">Addiction module antidote protein, HigA family</fullName>
    </submittedName>
</protein>
<dbReference type="InterPro" id="IPR013430">
    <property type="entry name" value="Toxin_antidote_HigA"/>
</dbReference>